<dbReference type="PANTHER" id="PTHR43877:SF5">
    <property type="entry name" value="BLL8307 PROTEIN"/>
    <property type="match status" value="1"/>
</dbReference>
<dbReference type="OrthoDB" id="9803233at2"/>
<sequence length="156" mass="17642">MIQIQKDDLSDGAIERLLNTHIQEMYKHSPAESVHAIDPEKLKDPSVTFWSARINNELVGCGALKELYSSVGEIKSMKTDENHLRKGIGARLLSEIITEARKRSYGEISLETGSNEAFNPAITMYEMHGFVECPPFGEYKLDPYSKFYTKKLSVNL</sequence>
<proteinExistence type="predicted"/>
<keyword evidence="5" id="KW-1185">Reference proteome</keyword>
<dbReference type="CDD" id="cd04301">
    <property type="entry name" value="NAT_SF"/>
    <property type="match status" value="1"/>
</dbReference>
<dbReference type="PANTHER" id="PTHR43877">
    <property type="entry name" value="AMINOALKYLPHOSPHONATE N-ACETYLTRANSFERASE-RELATED-RELATED"/>
    <property type="match status" value="1"/>
</dbReference>
<accession>A0A3N2D556</accession>
<protein>
    <submittedName>
        <fullName evidence="4">Putative acetyltransferase</fullName>
    </submittedName>
</protein>
<evidence type="ECO:0000313" key="4">
    <source>
        <dbReference type="EMBL" id="ROR94899.1"/>
    </source>
</evidence>
<dbReference type="SUPFAM" id="SSF55729">
    <property type="entry name" value="Acyl-CoA N-acyltransferases (Nat)"/>
    <property type="match status" value="1"/>
</dbReference>
<dbReference type="EMBL" id="RKHR01000009">
    <property type="protein sequence ID" value="ROR94899.1"/>
    <property type="molecule type" value="Genomic_DNA"/>
</dbReference>
<dbReference type="InterPro" id="IPR000182">
    <property type="entry name" value="GNAT_dom"/>
</dbReference>
<reference evidence="4 5" key="1">
    <citation type="submission" date="2018-11" db="EMBL/GenBank/DDBJ databases">
        <title>Genomic Encyclopedia of Type Strains, Phase IV (KMG-IV): sequencing the most valuable type-strain genomes for metagenomic binning, comparative biology and taxonomic classification.</title>
        <authorList>
            <person name="Goeker M."/>
        </authorList>
    </citation>
    <scope>NUCLEOTIDE SEQUENCE [LARGE SCALE GENOMIC DNA]</scope>
    <source>
        <strain evidence="4 5">DSM 100316</strain>
    </source>
</reference>
<dbReference type="Pfam" id="PF00583">
    <property type="entry name" value="Acetyltransf_1"/>
    <property type="match status" value="1"/>
</dbReference>
<evidence type="ECO:0000259" key="3">
    <source>
        <dbReference type="PROSITE" id="PS51186"/>
    </source>
</evidence>
<dbReference type="Proteomes" id="UP000275394">
    <property type="component" value="Unassembled WGS sequence"/>
</dbReference>
<dbReference type="PROSITE" id="PS51186">
    <property type="entry name" value="GNAT"/>
    <property type="match status" value="1"/>
</dbReference>
<keyword evidence="2" id="KW-0012">Acyltransferase</keyword>
<evidence type="ECO:0000256" key="2">
    <source>
        <dbReference type="ARBA" id="ARBA00023315"/>
    </source>
</evidence>
<evidence type="ECO:0000313" key="5">
    <source>
        <dbReference type="Proteomes" id="UP000275394"/>
    </source>
</evidence>
<comment type="caution">
    <text evidence="4">The sequence shown here is derived from an EMBL/GenBank/DDBJ whole genome shotgun (WGS) entry which is preliminary data.</text>
</comment>
<dbReference type="AlphaFoldDB" id="A0A3N2D556"/>
<name>A0A3N2D556_9GAMM</name>
<feature type="domain" description="N-acetyltransferase" evidence="3">
    <location>
        <begin position="4"/>
        <end position="151"/>
    </location>
</feature>
<gene>
    <name evidence="4" type="ORF">EDC56_3712</name>
</gene>
<dbReference type="RefSeq" id="WP_123714035.1">
    <property type="nucleotide sequence ID" value="NZ_RKHR01000009.1"/>
</dbReference>
<evidence type="ECO:0000256" key="1">
    <source>
        <dbReference type="ARBA" id="ARBA00022679"/>
    </source>
</evidence>
<dbReference type="InterPro" id="IPR016181">
    <property type="entry name" value="Acyl_CoA_acyltransferase"/>
</dbReference>
<dbReference type="Gene3D" id="3.40.630.30">
    <property type="match status" value="1"/>
</dbReference>
<dbReference type="InterPro" id="IPR050832">
    <property type="entry name" value="Bact_Acetyltransf"/>
</dbReference>
<organism evidence="4 5">
    <name type="scientific">Sinobacterium caligoides</name>
    <dbReference type="NCBI Taxonomy" id="933926"/>
    <lineage>
        <taxon>Bacteria</taxon>
        <taxon>Pseudomonadati</taxon>
        <taxon>Pseudomonadota</taxon>
        <taxon>Gammaproteobacteria</taxon>
        <taxon>Cellvibrionales</taxon>
        <taxon>Spongiibacteraceae</taxon>
        <taxon>Sinobacterium</taxon>
    </lineage>
</organism>
<dbReference type="GO" id="GO:0016747">
    <property type="term" value="F:acyltransferase activity, transferring groups other than amino-acyl groups"/>
    <property type="evidence" value="ECO:0007669"/>
    <property type="project" value="InterPro"/>
</dbReference>
<keyword evidence="1 4" id="KW-0808">Transferase</keyword>